<comment type="caution">
    <text evidence="9">The sequence shown here is derived from an EMBL/GenBank/DDBJ whole genome shotgun (WGS) entry which is preliminary data.</text>
</comment>
<gene>
    <name evidence="9" type="ORF">HP397_02940</name>
</gene>
<accession>A0A7Z0T8B5</accession>
<dbReference type="Pfam" id="PF00528">
    <property type="entry name" value="BPD_transp_1"/>
    <property type="match status" value="1"/>
</dbReference>
<feature type="transmembrane region" description="Helical" evidence="7">
    <location>
        <begin position="122"/>
        <end position="141"/>
    </location>
</feature>
<evidence type="ECO:0000313" key="10">
    <source>
        <dbReference type="Proteomes" id="UP000526184"/>
    </source>
</evidence>
<dbReference type="AlphaFoldDB" id="A0A7Z0T8B5"/>
<dbReference type="PANTHER" id="PTHR30151">
    <property type="entry name" value="ALKANE SULFONATE ABC TRANSPORTER-RELATED, MEMBRANE SUBUNIT"/>
    <property type="match status" value="1"/>
</dbReference>
<dbReference type="InterPro" id="IPR000515">
    <property type="entry name" value="MetI-like"/>
</dbReference>
<feature type="transmembrane region" description="Helical" evidence="7">
    <location>
        <begin position="58"/>
        <end position="80"/>
    </location>
</feature>
<dbReference type="Gene3D" id="1.10.3720.10">
    <property type="entry name" value="MetI-like"/>
    <property type="match status" value="1"/>
</dbReference>
<evidence type="ECO:0000256" key="4">
    <source>
        <dbReference type="ARBA" id="ARBA00022692"/>
    </source>
</evidence>
<evidence type="ECO:0000259" key="8">
    <source>
        <dbReference type="PROSITE" id="PS50928"/>
    </source>
</evidence>
<reference evidence="9 10" key="1">
    <citation type="submission" date="2020-05" db="EMBL/GenBank/DDBJ databases">
        <title>Streptobacillus felis strain LHL191014123.</title>
        <authorList>
            <person name="Fawzy A."/>
            <person name="Rau J."/>
            <person name="Risse K."/>
            <person name="Schauerte N."/>
            <person name="Geiger C."/>
            <person name="Blom J."/>
            <person name="Imirzalioglu C."/>
            <person name="Falgenhauer J."/>
            <person name="Bach A."/>
            <person name="Herden C."/>
            <person name="Eisenberg T."/>
        </authorList>
    </citation>
    <scope>NUCLEOTIDE SEQUENCE [LARGE SCALE GENOMIC DNA]</scope>
    <source>
        <strain evidence="9 10">LHL191014123</strain>
    </source>
</reference>
<dbReference type="PROSITE" id="PS50928">
    <property type="entry name" value="ABC_TM1"/>
    <property type="match status" value="1"/>
</dbReference>
<keyword evidence="5 7" id="KW-1133">Transmembrane helix</keyword>
<evidence type="ECO:0000256" key="7">
    <source>
        <dbReference type="RuleBase" id="RU363032"/>
    </source>
</evidence>
<feature type="transmembrane region" description="Helical" evidence="7">
    <location>
        <begin position="183"/>
        <end position="206"/>
    </location>
</feature>
<proteinExistence type="inferred from homology"/>
<dbReference type="EMBL" id="JABMKT010000011">
    <property type="protein sequence ID" value="NYV27784.1"/>
    <property type="molecule type" value="Genomic_DNA"/>
</dbReference>
<comment type="similarity">
    <text evidence="7">Belongs to the binding-protein-dependent transport system permease family.</text>
</comment>
<dbReference type="GO" id="GO:0005886">
    <property type="term" value="C:plasma membrane"/>
    <property type="evidence" value="ECO:0007669"/>
    <property type="project" value="UniProtKB-SubCell"/>
</dbReference>
<keyword evidence="6 7" id="KW-0472">Membrane</keyword>
<comment type="subcellular location">
    <subcellularLocation>
        <location evidence="1 7">Cell membrane</location>
        <topology evidence="1 7">Multi-pass membrane protein</topology>
    </subcellularLocation>
</comment>
<feature type="transmembrane region" description="Helical" evidence="7">
    <location>
        <begin position="12"/>
        <end position="30"/>
    </location>
</feature>
<keyword evidence="2 7" id="KW-0813">Transport</keyword>
<feature type="domain" description="ABC transmembrane type-1" evidence="8">
    <location>
        <begin position="56"/>
        <end position="236"/>
    </location>
</feature>
<dbReference type="SUPFAM" id="SSF161098">
    <property type="entry name" value="MetI-like"/>
    <property type="match status" value="1"/>
</dbReference>
<keyword evidence="10" id="KW-1185">Reference proteome</keyword>
<dbReference type="InterPro" id="IPR035906">
    <property type="entry name" value="MetI-like_sf"/>
</dbReference>
<evidence type="ECO:0000256" key="3">
    <source>
        <dbReference type="ARBA" id="ARBA00022475"/>
    </source>
</evidence>
<evidence type="ECO:0000256" key="1">
    <source>
        <dbReference type="ARBA" id="ARBA00004651"/>
    </source>
</evidence>
<protein>
    <submittedName>
        <fullName evidence="9">ABC transporter permease</fullName>
    </submittedName>
</protein>
<evidence type="ECO:0000256" key="5">
    <source>
        <dbReference type="ARBA" id="ARBA00022989"/>
    </source>
</evidence>
<evidence type="ECO:0000313" key="9">
    <source>
        <dbReference type="EMBL" id="NYV27784.1"/>
    </source>
</evidence>
<evidence type="ECO:0000256" key="6">
    <source>
        <dbReference type="ARBA" id="ARBA00023136"/>
    </source>
</evidence>
<dbReference type="Proteomes" id="UP000526184">
    <property type="component" value="Unassembled WGS sequence"/>
</dbReference>
<dbReference type="CDD" id="cd06261">
    <property type="entry name" value="TM_PBP2"/>
    <property type="match status" value="1"/>
</dbReference>
<dbReference type="GO" id="GO:0055085">
    <property type="term" value="P:transmembrane transport"/>
    <property type="evidence" value="ECO:0007669"/>
    <property type="project" value="InterPro"/>
</dbReference>
<dbReference type="PANTHER" id="PTHR30151:SF20">
    <property type="entry name" value="ABC TRANSPORTER PERMEASE PROTEIN HI_0355-RELATED"/>
    <property type="match status" value="1"/>
</dbReference>
<organism evidence="9 10">
    <name type="scientific">Streptobacillus felis</name>
    <dbReference type="NCBI Taxonomy" id="1384509"/>
    <lineage>
        <taxon>Bacteria</taxon>
        <taxon>Fusobacteriati</taxon>
        <taxon>Fusobacteriota</taxon>
        <taxon>Fusobacteriia</taxon>
        <taxon>Fusobacteriales</taxon>
        <taxon>Leptotrichiaceae</taxon>
        <taxon>Streptobacillus</taxon>
    </lineage>
</organism>
<keyword evidence="4 7" id="KW-0812">Transmembrane</keyword>
<name>A0A7Z0T8B5_9FUSO</name>
<feature type="transmembrane region" description="Helical" evidence="7">
    <location>
        <begin position="218"/>
        <end position="236"/>
    </location>
</feature>
<sequence>MKKIFDILIRYYLIFLILIVWQLLSGLRIVPKFLLPSPIDVILAFVKDFPLIMKHTKYTMIEAFTGLFLGTLFAFILSIIMDRFEFMYKTTMPMLIITQTIPTVAIAPLLVLWLGYGMSSKVLLVILTTFFPITVALLDGYRSVDKESLILLKSMGATKVQEYVHVKLPSSLSYFFAGFRISVSYSLIGAVVAEWLGGFYGLGVYMTRVRKSYSFDKMFAIIFFISALSLLLMTLVSKLEKYIIKWEEK</sequence>
<feature type="transmembrane region" description="Helical" evidence="7">
    <location>
        <begin position="92"/>
        <end position="116"/>
    </location>
</feature>
<evidence type="ECO:0000256" key="2">
    <source>
        <dbReference type="ARBA" id="ARBA00022448"/>
    </source>
</evidence>
<keyword evidence="3" id="KW-1003">Cell membrane</keyword>
<dbReference type="RefSeq" id="WP_180135803.1">
    <property type="nucleotide sequence ID" value="NZ_JABMKT010000011.1"/>
</dbReference>